<accession>A0A9D4ESK3</accession>
<reference evidence="1" key="2">
    <citation type="submission" date="2020-11" db="EMBL/GenBank/DDBJ databases">
        <authorList>
            <person name="McCartney M.A."/>
            <person name="Auch B."/>
            <person name="Kono T."/>
            <person name="Mallez S."/>
            <person name="Becker A."/>
            <person name="Gohl D.M."/>
            <person name="Silverstein K.A.T."/>
            <person name="Koren S."/>
            <person name="Bechman K.B."/>
            <person name="Herman A."/>
            <person name="Abrahante J.E."/>
            <person name="Garbe J."/>
        </authorList>
    </citation>
    <scope>NUCLEOTIDE SEQUENCE</scope>
    <source>
        <strain evidence="1">Duluth1</strain>
        <tissue evidence="1">Whole animal</tissue>
    </source>
</reference>
<comment type="caution">
    <text evidence="1">The sequence shown here is derived from an EMBL/GenBank/DDBJ whole genome shotgun (WGS) entry which is preliminary data.</text>
</comment>
<keyword evidence="2" id="KW-1185">Reference proteome</keyword>
<reference evidence="1" key="1">
    <citation type="journal article" date="2019" name="bioRxiv">
        <title>The Genome of the Zebra Mussel, Dreissena polymorpha: A Resource for Invasive Species Research.</title>
        <authorList>
            <person name="McCartney M.A."/>
            <person name="Auch B."/>
            <person name="Kono T."/>
            <person name="Mallez S."/>
            <person name="Zhang Y."/>
            <person name="Obille A."/>
            <person name="Becker A."/>
            <person name="Abrahante J.E."/>
            <person name="Garbe J."/>
            <person name="Badalamenti J.P."/>
            <person name="Herman A."/>
            <person name="Mangelson H."/>
            <person name="Liachko I."/>
            <person name="Sullivan S."/>
            <person name="Sone E.D."/>
            <person name="Koren S."/>
            <person name="Silverstein K.A.T."/>
            <person name="Beckman K.B."/>
            <person name="Gohl D.M."/>
        </authorList>
    </citation>
    <scope>NUCLEOTIDE SEQUENCE</scope>
    <source>
        <strain evidence="1">Duluth1</strain>
        <tissue evidence="1">Whole animal</tissue>
    </source>
</reference>
<name>A0A9D4ESK3_DREPO</name>
<sequence length="52" mass="5587">MDFLIPYVDPLLVPSVHLVPEVAGVELTSVRPVVVVGAGREIADHFTAFTIV</sequence>
<evidence type="ECO:0000313" key="2">
    <source>
        <dbReference type="Proteomes" id="UP000828390"/>
    </source>
</evidence>
<dbReference type="Proteomes" id="UP000828390">
    <property type="component" value="Unassembled WGS sequence"/>
</dbReference>
<organism evidence="1 2">
    <name type="scientific">Dreissena polymorpha</name>
    <name type="common">Zebra mussel</name>
    <name type="synonym">Mytilus polymorpha</name>
    <dbReference type="NCBI Taxonomy" id="45954"/>
    <lineage>
        <taxon>Eukaryota</taxon>
        <taxon>Metazoa</taxon>
        <taxon>Spiralia</taxon>
        <taxon>Lophotrochozoa</taxon>
        <taxon>Mollusca</taxon>
        <taxon>Bivalvia</taxon>
        <taxon>Autobranchia</taxon>
        <taxon>Heteroconchia</taxon>
        <taxon>Euheterodonta</taxon>
        <taxon>Imparidentia</taxon>
        <taxon>Neoheterodontei</taxon>
        <taxon>Myida</taxon>
        <taxon>Dreissenoidea</taxon>
        <taxon>Dreissenidae</taxon>
        <taxon>Dreissena</taxon>
    </lineage>
</organism>
<dbReference type="AlphaFoldDB" id="A0A9D4ESK3"/>
<dbReference type="EMBL" id="JAIWYP010000008">
    <property type="protein sequence ID" value="KAH3784838.1"/>
    <property type="molecule type" value="Genomic_DNA"/>
</dbReference>
<protein>
    <submittedName>
        <fullName evidence="1">Uncharacterized protein</fullName>
    </submittedName>
</protein>
<proteinExistence type="predicted"/>
<evidence type="ECO:0000313" key="1">
    <source>
        <dbReference type="EMBL" id="KAH3784838.1"/>
    </source>
</evidence>
<gene>
    <name evidence="1" type="ORF">DPMN_162909</name>
</gene>